<accession>A0ABR2BXJ9</accession>
<keyword evidence="2" id="KW-1133">Transmembrane helix</keyword>
<sequence>MVSSSAIGPHPPPHPHFLPIRTPTPAPPSFTSLFIFSLFFKANRQQAARTRYRDEDEQRHHGILKEKAIEQRPWRGSPRAKG</sequence>
<keyword evidence="4" id="KW-1185">Reference proteome</keyword>
<protein>
    <submittedName>
        <fullName evidence="3">Uncharacterized protein</fullName>
    </submittedName>
</protein>
<keyword evidence="2" id="KW-0812">Transmembrane</keyword>
<evidence type="ECO:0000313" key="3">
    <source>
        <dbReference type="EMBL" id="KAK8511849.1"/>
    </source>
</evidence>
<dbReference type="EMBL" id="JBBPBM010000077">
    <property type="protein sequence ID" value="KAK8511849.1"/>
    <property type="molecule type" value="Genomic_DNA"/>
</dbReference>
<organism evidence="3 4">
    <name type="scientific">Hibiscus sabdariffa</name>
    <name type="common">roselle</name>
    <dbReference type="NCBI Taxonomy" id="183260"/>
    <lineage>
        <taxon>Eukaryota</taxon>
        <taxon>Viridiplantae</taxon>
        <taxon>Streptophyta</taxon>
        <taxon>Embryophyta</taxon>
        <taxon>Tracheophyta</taxon>
        <taxon>Spermatophyta</taxon>
        <taxon>Magnoliopsida</taxon>
        <taxon>eudicotyledons</taxon>
        <taxon>Gunneridae</taxon>
        <taxon>Pentapetalae</taxon>
        <taxon>rosids</taxon>
        <taxon>malvids</taxon>
        <taxon>Malvales</taxon>
        <taxon>Malvaceae</taxon>
        <taxon>Malvoideae</taxon>
        <taxon>Hibiscus</taxon>
    </lineage>
</organism>
<gene>
    <name evidence="3" type="ORF">V6N12_000889</name>
</gene>
<evidence type="ECO:0000256" key="2">
    <source>
        <dbReference type="SAM" id="Phobius"/>
    </source>
</evidence>
<name>A0ABR2BXJ9_9ROSI</name>
<feature type="region of interest" description="Disordered" evidence="1">
    <location>
        <begin position="1"/>
        <end position="23"/>
    </location>
</feature>
<dbReference type="Proteomes" id="UP001472677">
    <property type="component" value="Unassembled WGS sequence"/>
</dbReference>
<reference evidence="3 4" key="1">
    <citation type="journal article" date="2024" name="G3 (Bethesda)">
        <title>Genome assembly of Hibiscus sabdariffa L. provides insights into metabolisms of medicinal natural products.</title>
        <authorList>
            <person name="Kim T."/>
        </authorList>
    </citation>
    <scope>NUCLEOTIDE SEQUENCE [LARGE SCALE GENOMIC DNA]</scope>
    <source>
        <strain evidence="3">TK-2024</strain>
        <tissue evidence="3">Old leaves</tissue>
    </source>
</reference>
<evidence type="ECO:0000313" key="4">
    <source>
        <dbReference type="Proteomes" id="UP001472677"/>
    </source>
</evidence>
<feature type="compositionally biased region" description="Basic and acidic residues" evidence="1">
    <location>
        <begin position="51"/>
        <end position="73"/>
    </location>
</feature>
<keyword evidence="2" id="KW-0472">Membrane</keyword>
<proteinExistence type="predicted"/>
<comment type="caution">
    <text evidence="3">The sequence shown here is derived from an EMBL/GenBank/DDBJ whole genome shotgun (WGS) entry which is preliminary data.</text>
</comment>
<feature type="compositionally biased region" description="Pro residues" evidence="1">
    <location>
        <begin position="9"/>
        <end position="23"/>
    </location>
</feature>
<feature type="transmembrane region" description="Helical" evidence="2">
    <location>
        <begin position="26"/>
        <end position="43"/>
    </location>
</feature>
<evidence type="ECO:0000256" key="1">
    <source>
        <dbReference type="SAM" id="MobiDB-lite"/>
    </source>
</evidence>
<feature type="region of interest" description="Disordered" evidence="1">
    <location>
        <begin position="50"/>
        <end position="82"/>
    </location>
</feature>